<dbReference type="EMBL" id="BLAX01000001">
    <property type="protein sequence ID" value="GET32139.1"/>
    <property type="molecule type" value="Genomic_DNA"/>
</dbReference>
<evidence type="ECO:0000256" key="5">
    <source>
        <dbReference type="ARBA" id="ARBA00010185"/>
    </source>
</evidence>
<evidence type="ECO:0000256" key="17">
    <source>
        <dbReference type="ARBA" id="ARBA00023264"/>
    </source>
</evidence>
<evidence type="ECO:0000256" key="6">
    <source>
        <dbReference type="ARBA" id="ARBA00012487"/>
    </source>
</evidence>
<feature type="transmembrane region" description="Helical" evidence="24">
    <location>
        <begin position="252"/>
        <end position="273"/>
    </location>
</feature>
<evidence type="ECO:0000256" key="12">
    <source>
        <dbReference type="ARBA" id="ARBA00022695"/>
    </source>
</evidence>
<evidence type="ECO:0000256" key="3">
    <source>
        <dbReference type="ARBA" id="ARBA00005119"/>
    </source>
</evidence>
<name>A0A5M4AW37_9BACT</name>
<comment type="pathway">
    <text evidence="4">Lipid metabolism.</text>
</comment>
<gene>
    <name evidence="25" type="ORF">PbJCM13498_10020</name>
</gene>
<evidence type="ECO:0000313" key="26">
    <source>
        <dbReference type="Proteomes" id="UP000391834"/>
    </source>
</evidence>
<evidence type="ECO:0000256" key="14">
    <source>
        <dbReference type="ARBA" id="ARBA00023098"/>
    </source>
</evidence>
<feature type="transmembrane region" description="Helical" evidence="24">
    <location>
        <begin position="112"/>
        <end position="134"/>
    </location>
</feature>
<evidence type="ECO:0000256" key="15">
    <source>
        <dbReference type="ARBA" id="ARBA00023136"/>
    </source>
</evidence>
<feature type="transmembrane region" description="Helical" evidence="24">
    <location>
        <begin position="146"/>
        <end position="164"/>
    </location>
</feature>
<comment type="subcellular location">
    <subcellularLocation>
        <location evidence="2">Cell membrane</location>
        <topology evidence="2">Multi-pass membrane protein</topology>
    </subcellularLocation>
</comment>
<evidence type="ECO:0000256" key="19">
    <source>
        <dbReference type="ARBA" id="ARBA00031825"/>
    </source>
</evidence>
<comment type="catalytic activity">
    <reaction evidence="1">
        <text>a 1,2-diacyl-sn-glycero-3-phosphate + CTP + H(+) = a CDP-1,2-diacyl-sn-glycerol + diphosphate</text>
        <dbReference type="Rhea" id="RHEA:16229"/>
        <dbReference type="ChEBI" id="CHEBI:15378"/>
        <dbReference type="ChEBI" id="CHEBI:33019"/>
        <dbReference type="ChEBI" id="CHEBI:37563"/>
        <dbReference type="ChEBI" id="CHEBI:58332"/>
        <dbReference type="ChEBI" id="CHEBI:58608"/>
        <dbReference type="EC" id="2.7.7.41"/>
    </reaction>
</comment>
<proteinExistence type="inferred from homology"/>
<evidence type="ECO:0000256" key="2">
    <source>
        <dbReference type="ARBA" id="ARBA00004651"/>
    </source>
</evidence>
<evidence type="ECO:0000256" key="18">
    <source>
        <dbReference type="ARBA" id="ARBA00029893"/>
    </source>
</evidence>
<evidence type="ECO:0000256" key="23">
    <source>
        <dbReference type="ARBA" id="ARBA00033406"/>
    </source>
</evidence>
<dbReference type="Pfam" id="PF01148">
    <property type="entry name" value="CTP_transf_1"/>
    <property type="match status" value="1"/>
</dbReference>
<evidence type="ECO:0000256" key="9">
    <source>
        <dbReference type="ARBA" id="ARBA00022516"/>
    </source>
</evidence>
<sequence length="274" mass="30588">MNDLKVRTLWGTMFVAVLIGATWISPYTFSLLFVFISSFTLKEFYDLLAQSGAAPHQKLGIFAGIVLFLVSFFVARGALSEAWLLTLIPLMLSLFVAELYRNKSMEMPFRNIAYTAIGVIYISVPFALLNFFVFPKGMGYTYEPKILLSLLFFVWANDSGAYLIGSQFGKHRLFERISPKKSWEGFFGGLAAAIIVAAILAQFWDQYSFFPLAIIAAITVVAGTFGDLIESMFKRSLGVKDSGSFMPGHGGLLDRFDSILTAIPMVYFILVFLR</sequence>
<keyword evidence="8" id="KW-1003">Cell membrane</keyword>
<keyword evidence="26" id="KW-1185">Reference proteome</keyword>
<feature type="transmembrane region" description="Helical" evidence="24">
    <location>
        <begin position="82"/>
        <end position="100"/>
    </location>
</feature>
<evidence type="ECO:0000256" key="8">
    <source>
        <dbReference type="ARBA" id="ARBA00022475"/>
    </source>
</evidence>
<keyword evidence="17" id="KW-1208">Phospholipid metabolism</keyword>
<dbReference type="RefSeq" id="WP_025863363.1">
    <property type="nucleotide sequence ID" value="NZ_BLAX01000001.1"/>
</dbReference>
<comment type="caution">
    <text evidence="25">The sequence shown here is derived from an EMBL/GenBank/DDBJ whole genome shotgun (WGS) entry which is preliminary data.</text>
</comment>
<feature type="transmembrane region" description="Helical" evidence="24">
    <location>
        <begin position="12"/>
        <end position="39"/>
    </location>
</feature>
<protein>
    <recommendedName>
        <fullName evidence="7">Phosphatidate cytidylyltransferase</fullName>
        <ecNumber evidence="6">2.7.7.41</ecNumber>
    </recommendedName>
    <alternativeName>
        <fullName evidence="20">CDP-DAG synthase</fullName>
    </alternativeName>
    <alternativeName>
        <fullName evidence="22">CDP-DG synthase</fullName>
    </alternativeName>
    <alternativeName>
        <fullName evidence="18">CDP-diacylglycerol synthase</fullName>
    </alternativeName>
    <alternativeName>
        <fullName evidence="21">CDP-diglyceride pyrophosphorylase</fullName>
    </alternativeName>
    <alternativeName>
        <fullName evidence="23">CDP-diglyceride synthase</fullName>
    </alternativeName>
    <alternativeName>
        <fullName evidence="19">CTP:phosphatidate cytidylyltransferase</fullName>
    </alternativeName>
</protein>
<dbReference type="PANTHER" id="PTHR46382">
    <property type="entry name" value="PHOSPHATIDATE CYTIDYLYLTRANSFERASE"/>
    <property type="match status" value="1"/>
</dbReference>
<keyword evidence="13 24" id="KW-1133">Transmembrane helix</keyword>
<evidence type="ECO:0000256" key="21">
    <source>
        <dbReference type="ARBA" id="ARBA00032396"/>
    </source>
</evidence>
<evidence type="ECO:0000256" key="7">
    <source>
        <dbReference type="ARBA" id="ARBA00019373"/>
    </source>
</evidence>
<feature type="transmembrane region" description="Helical" evidence="24">
    <location>
        <begin position="59"/>
        <end position="76"/>
    </location>
</feature>
<keyword evidence="15 24" id="KW-0472">Membrane</keyword>
<comment type="pathway">
    <text evidence="3">Phospholipid metabolism; CDP-diacylglycerol biosynthesis; CDP-diacylglycerol from sn-glycerol 3-phosphate: step 3/3.</text>
</comment>
<evidence type="ECO:0000256" key="20">
    <source>
        <dbReference type="ARBA" id="ARBA00032253"/>
    </source>
</evidence>
<evidence type="ECO:0000256" key="24">
    <source>
        <dbReference type="SAM" id="Phobius"/>
    </source>
</evidence>
<evidence type="ECO:0000256" key="1">
    <source>
        <dbReference type="ARBA" id="ARBA00001698"/>
    </source>
</evidence>
<keyword evidence="12 25" id="KW-0548">Nucleotidyltransferase</keyword>
<keyword evidence="9" id="KW-0444">Lipid biosynthesis</keyword>
<keyword evidence="14" id="KW-0443">Lipid metabolism</keyword>
<evidence type="ECO:0000256" key="4">
    <source>
        <dbReference type="ARBA" id="ARBA00005189"/>
    </source>
</evidence>
<evidence type="ECO:0000313" key="25">
    <source>
        <dbReference type="EMBL" id="GET32139.1"/>
    </source>
</evidence>
<dbReference type="OrthoDB" id="9799199at2"/>
<evidence type="ECO:0000256" key="22">
    <source>
        <dbReference type="ARBA" id="ARBA00032743"/>
    </source>
</evidence>
<feature type="transmembrane region" description="Helical" evidence="24">
    <location>
        <begin position="185"/>
        <end position="204"/>
    </location>
</feature>
<keyword evidence="16" id="KW-0594">Phospholipid biosynthesis</keyword>
<dbReference type="PANTHER" id="PTHR46382:SF1">
    <property type="entry name" value="PHOSPHATIDATE CYTIDYLYLTRANSFERASE"/>
    <property type="match status" value="1"/>
</dbReference>
<evidence type="ECO:0000256" key="16">
    <source>
        <dbReference type="ARBA" id="ARBA00023209"/>
    </source>
</evidence>
<reference evidence="25 26" key="1">
    <citation type="submission" date="2019-10" db="EMBL/GenBank/DDBJ databases">
        <title>Prolixibacter strains distinguished by the presence of nitrate reductase genes were adept at nitrate-dependent anaerobic corrosion of metallic iron and carbon steel.</title>
        <authorList>
            <person name="Iino T."/>
            <person name="Shono N."/>
            <person name="Ito K."/>
            <person name="Nakamura R."/>
            <person name="Sueoka K."/>
            <person name="Harayama S."/>
            <person name="Ohkuma M."/>
        </authorList>
    </citation>
    <scope>NUCLEOTIDE SEQUENCE [LARGE SCALE GENOMIC DNA]</scope>
    <source>
        <strain evidence="25 26">JCM 13498</strain>
    </source>
</reference>
<dbReference type="GO" id="GO:0004605">
    <property type="term" value="F:phosphatidate cytidylyltransferase activity"/>
    <property type="evidence" value="ECO:0007669"/>
    <property type="project" value="UniProtKB-EC"/>
</dbReference>
<dbReference type="GO" id="GO:0016024">
    <property type="term" value="P:CDP-diacylglycerol biosynthetic process"/>
    <property type="evidence" value="ECO:0007669"/>
    <property type="project" value="TreeGrafter"/>
</dbReference>
<evidence type="ECO:0000256" key="10">
    <source>
        <dbReference type="ARBA" id="ARBA00022679"/>
    </source>
</evidence>
<dbReference type="GO" id="GO:0005886">
    <property type="term" value="C:plasma membrane"/>
    <property type="evidence" value="ECO:0007669"/>
    <property type="project" value="UniProtKB-SubCell"/>
</dbReference>
<comment type="similarity">
    <text evidence="5">Belongs to the CDS family.</text>
</comment>
<dbReference type="EC" id="2.7.7.41" evidence="6"/>
<dbReference type="Proteomes" id="UP000391834">
    <property type="component" value="Unassembled WGS sequence"/>
</dbReference>
<dbReference type="AlphaFoldDB" id="A0A5M4AW37"/>
<accession>A0A5M4AW37</accession>
<evidence type="ECO:0000256" key="13">
    <source>
        <dbReference type="ARBA" id="ARBA00022989"/>
    </source>
</evidence>
<keyword evidence="10 25" id="KW-0808">Transferase</keyword>
<keyword evidence="11 24" id="KW-0812">Transmembrane</keyword>
<evidence type="ECO:0000256" key="11">
    <source>
        <dbReference type="ARBA" id="ARBA00022692"/>
    </source>
</evidence>
<feature type="transmembrane region" description="Helical" evidence="24">
    <location>
        <begin position="210"/>
        <end position="231"/>
    </location>
</feature>
<organism evidence="25 26">
    <name type="scientific">Prolixibacter bellariivorans</name>
    <dbReference type="NCBI Taxonomy" id="314319"/>
    <lineage>
        <taxon>Bacteria</taxon>
        <taxon>Pseudomonadati</taxon>
        <taxon>Bacteroidota</taxon>
        <taxon>Bacteroidia</taxon>
        <taxon>Marinilabiliales</taxon>
        <taxon>Prolixibacteraceae</taxon>
        <taxon>Prolixibacter</taxon>
    </lineage>
</organism>